<feature type="transmembrane region" description="Helical" evidence="8">
    <location>
        <begin position="329"/>
        <end position="353"/>
    </location>
</feature>
<dbReference type="GeneID" id="5233856"/>
<dbReference type="GO" id="GO:0055085">
    <property type="term" value="P:transmembrane transport"/>
    <property type="evidence" value="ECO:0007669"/>
    <property type="project" value="TreeGrafter"/>
</dbReference>
<feature type="transmembrane region" description="Helical" evidence="8">
    <location>
        <begin position="526"/>
        <end position="545"/>
    </location>
</feature>
<feature type="chain" id="PRO_5002681386" description="ML-like domain-containing protein" evidence="9">
    <location>
        <begin position="25"/>
        <end position="843"/>
    </location>
</feature>
<feature type="compositionally biased region" description="Low complexity" evidence="7">
    <location>
        <begin position="752"/>
        <end position="761"/>
    </location>
</feature>
<dbReference type="InterPro" id="IPR010308">
    <property type="entry name" value="TRP_C"/>
</dbReference>
<dbReference type="GO" id="GO:0016020">
    <property type="term" value="C:membrane"/>
    <property type="evidence" value="ECO:0007669"/>
    <property type="project" value="UniProtKB-SubCell"/>
</dbReference>
<dbReference type="Pfam" id="PF14558">
    <property type="entry name" value="TRP_N"/>
    <property type="match status" value="1"/>
</dbReference>
<evidence type="ECO:0000256" key="9">
    <source>
        <dbReference type="SAM" id="SignalP"/>
    </source>
</evidence>
<protein>
    <recommendedName>
        <fullName evidence="10">ML-like domain-containing protein</fullName>
    </recommendedName>
</protein>
<evidence type="ECO:0000256" key="4">
    <source>
        <dbReference type="ARBA" id="ARBA00022729"/>
    </source>
</evidence>
<dbReference type="PANTHER" id="PTHR31145">
    <property type="entry name" value="INTEGRAL MEMBRANE PROTEIN (AFU_ORTHOLOGUE AFUA_7G01610)"/>
    <property type="match status" value="1"/>
</dbReference>
<feature type="region of interest" description="Disordered" evidence="7">
    <location>
        <begin position="690"/>
        <end position="798"/>
    </location>
</feature>
<dbReference type="Gene3D" id="1.20.1560.10">
    <property type="entry name" value="ABC transporter type 1, transmembrane domain"/>
    <property type="match status" value="1"/>
</dbReference>
<reference evidence="11 12" key="1">
    <citation type="journal article" date="2009" name="Nature">
        <title>Evolution of pathogenicity and sexual reproduction in eight Candida genomes.</title>
        <authorList>
            <person name="Butler G."/>
            <person name="Rasmussen M.D."/>
            <person name="Lin M.F."/>
            <person name="Santos M.A."/>
            <person name="Sakthikumar S."/>
            <person name="Munro C.A."/>
            <person name="Rheinbay E."/>
            <person name="Grabherr M."/>
            <person name="Forche A."/>
            <person name="Reedy J.L."/>
            <person name="Agrafioti I."/>
            <person name="Arnaud M.B."/>
            <person name="Bates S."/>
            <person name="Brown A.J."/>
            <person name="Brunke S."/>
            <person name="Costanzo M.C."/>
            <person name="Fitzpatrick D.A."/>
            <person name="de Groot P.W."/>
            <person name="Harris D."/>
            <person name="Hoyer L.L."/>
            <person name="Hube B."/>
            <person name="Klis F.M."/>
            <person name="Kodira C."/>
            <person name="Lennard N."/>
            <person name="Logue M.E."/>
            <person name="Martin R."/>
            <person name="Neiman A.M."/>
            <person name="Nikolaou E."/>
            <person name="Quail M.A."/>
            <person name="Quinn J."/>
            <person name="Santos M.C."/>
            <person name="Schmitzberger F.F."/>
            <person name="Sherlock G."/>
            <person name="Shah P."/>
            <person name="Silverstein K.A."/>
            <person name="Skrzypek M.S."/>
            <person name="Soll D."/>
            <person name="Staggs R."/>
            <person name="Stansfield I."/>
            <person name="Stumpf M.P."/>
            <person name="Sudbery P.E."/>
            <person name="Srikantha T."/>
            <person name="Zeng Q."/>
            <person name="Berman J."/>
            <person name="Berriman M."/>
            <person name="Heitman J."/>
            <person name="Gow N.A."/>
            <person name="Lorenz M.C."/>
            <person name="Birren B.W."/>
            <person name="Kellis M."/>
            <person name="Cuomo C.A."/>
        </authorList>
    </citation>
    <scope>NUCLEOTIDE SEQUENCE [LARGE SCALE GENOMIC DNA]</scope>
    <source>
        <strain evidence="12">ATCC 11503 / BCRC 21390 / CBS 2605 / JCM 1781 / NBRC 1676 / NRRL YB-4239</strain>
    </source>
</reference>
<dbReference type="InterPro" id="IPR032800">
    <property type="entry name" value="TRP_N"/>
</dbReference>
<dbReference type="STRING" id="379508.A5DXP6"/>
<dbReference type="AlphaFoldDB" id="A5DXP6"/>
<evidence type="ECO:0000256" key="8">
    <source>
        <dbReference type="SAM" id="Phobius"/>
    </source>
</evidence>
<dbReference type="InParanoid" id="A5DXP6"/>
<dbReference type="VEuPathDB" id="FungiDB:LELG_02133"/>
<feature type="compositionally biased region" description="Low complexity" evidence="7">
    <location>
        <begin position="706"/>
        <end position="721"/>
    </location>
</feature>
<keyword evidence="12" id="KW-1185">Reference proteome</keyword>
<feature type="region of interest" description="Disordered" evidence="7">
    <location>
        <begin position="823"/>
        <end position="843"/>
    </location>
</feature>
<evidence type="ECO:0000256" key="5">
    <source>
        <dbReference type="ARBA" id="ARBA00022989"/>
    </source>
</evidence>
<gene>
    <name evidence="11" type="ORF">LELG_02133</name>
</gene>
<dbReference type="OMA" id="SIMGWVF"/>
<comment type="subcellular location">
    <subcellularLocation>
        <location evidence="1">Membrane</location>
        <topology evidence="1">Multi-pass membrane protein</topology>
    </subcellularLocation>
</comment>
<dbReference type="SMART" id="SM01320">
    <property type="entry name" value="TRP_N"/>
    <property type="match status" value="1"/>
</dbReference>
<dbReference type="FunCoup" id="A5DXP6">
    <property type="interactions" value="48"/>
</dbReference>
<dbReference type="HOGENOM" id="CLU_010226_0_0_1"/>
<evidence type="ECO:0000256" key="1">
    <source>
        <dbReference type="ARBA" id="ARBA00004141"/>
    </source>
</evidence>
<dbReference type="InterPro" id="IPR040241">
    <property type="entry name" value="TRP_Flc/Pkd2-like"/>
</dbReference>
<feature type="transmembrane region" description="Helical" evidence="8">
    <location>
        <begin position="404"/>
        <end position="429"/>
    </location>
</feature>
<dbReference type="eggNOG" id="ENOG502QSVZ">
    <property type="taxonomic scope" value="Eukaryota"/>
</dbReference>
<dbReference type="Proteomes" id="UP000001996">
    <property type="component" value="Unassembled WGS sequence"/>
</dbReference>
<keyword evidence="4 9" id="KW-0732">Signal</keyword>
<keyword evidence="6 8" id="KW-0472">Membrane</keyword>
<evidence type="ECO:0000256" key="6">
    <source>
        <dbReference type="ARBA" id="ARBA00023136"/>
    </source>
</evidence>
<dbReference type="GO" id="GO:0009272">
    <property type="term" value="P:fungal-type cell wall biogenesis"/>
    <property type="evidence" value="ECO:0007669"/>
    <property type="project" value="TreeGrafter"/>
</dbReference>
<evidence type="ECO:0000256" key="2">
    <source>
        <dbReference type="ARBA" id="ARBA00010642"/>
    </source>
</evidence>
<feature type="transmembrane region" description="Helical" evidence="8">
    <location>
        <begin position="468"/>
        <end position="492"/>
    </location>
</feature>
<feature type="transmembrane region" description="Helical" evidence="8">
    <location>
        <begin position="498"/>
        <end position="514"/>
    </location>
</feature>
<keyword evidence="5 8" id="KW-1133">Transmembrane helix</keyword>
<feature type="transmembrane region" description="Helical" evidence="8">
    <location>
        <begin position="374"/>
        <end position="398"/>
    </location>
</feature>
<feature type="compositionally biased region" description="Polar residues" evidence="7">
    <location>
        <begin position="825"/>
        <end position="843"/>
    </location>
</feature>
<organism evidence="11 12">
    <name type="scientific">Lodderomyces elongisporus (strain ATCC 11503 / CBS 2605 / JCM 1781 / NBRC 1676 / NRRL YB-4239)</name>
    <name type="common">Yeast</name>
    <name type="synonym">Saccharomyces elongisporus</name>
    <dbReference type="NCBI Taxonomy" id="379508"/>
    <lineage>
        <taxon>Eukaryota</taxon>
        <taxon>Fungi</taxon>
        <taxon>Dikarya</taxon>
        <taxon>Ascomycota</taxon>
        <taxon>Saccharomycotina</taxon>
        <taxon>Pichiomycetes</taxon>
        <taxon>Debaryomycetaceae</taxon>
        <taxon>Candida/Lodderomyces clade</taxon>
        <taxon>Lodderomyces</taxon>
    </lineage>
</organism>
<dbReference type="EMBL" id="CH981525">
    <property type="protein sequence ID" value="EDK43954.1"/>
    <property type="molecule type" value="Genomic_DNA"/>
</dbReference>
<sequence>MLVHQCLKLTLVLLLSFLATTAEAKRKLSATSLVTCMQNSQITPINFNVTFNPDDRSLRYTLDLTTEISAKVMAHVQVYAYGFLIIEKDVDMCSIGWKQFCPIYPGSLQVDSVEYISSEYTSQIPGIAYQVPDIDAVVKVIVKDQLTGEQLSCLQSNFSNGKTISQTGVKWATAVIAGLGLLIAAILSTFGNSNAASHIAANAVSLFLYFQSVVLVSMQAVERVPPIASAWSENLAWSMGLIRIKFMQDIFRWYVQLTGGTPTTYFLGVTQQIIVQKKKKRSLEYVYGLGKRALDYALSSNTNLIILRGIKRIGYNSHIEPTSIVATGFTWTVLIGYLLVVILVLLKSIVVLLTRANKLNPRRFTIFRGSFHNVVKGALLRYIYIASTQLVLFSLWEFTQVDSAAMVVLAVLFIILLLIVIGWSFVNVLKIGKQSKREYNNAAARLYGDNKVLEKWGFCYTMFHADKYWFGPVLMGYNIFKVIFIAFCQSGVGGKVSVLPVFIADLFYTIFLIWQAPYLNKPTNIINYMMSIVSTINSFLFLFFSDLFGQPAQVGSIMGWIFFILNAAFALILLIIIVVLMLFSMFSKNPDARFAPAKDDRFSFQRKSSVKRQNRVLSGIVGAKGNEKDEGELAALGIAAQDHTQDWESQMYKLNNLSNEEEAGSSVYTMPDHITPSRGNIHQDEIVESSSISSLNEKQRLEQDQFEQQQQQQQRQNNNNQSLGSKLKTAINRTLSKRSPQKSKTGQPPKEQYQQQLMQGQQHREPKQTTRVSDTLMNTSYDDDDHDIDSEKQELTPLSNPYLRQTQREYDLANSVDGIAHRRNQSNLSQINSSDPTKTNNVL</sequence>
<evidence type="ECO:0000313" key="11">
    <source>
        <dbReference type="EMBL" id="EDK43954.1"/>
    </source>
</evidence>
<dbReference type="GO" id="GO:0005524">
    <property type="term" value="F:ATP binding"/>
    <property type="evidence" value="ECO:0007669"/>
    <property type="project" value="InterPro"/>
</dbReference>
<proteinExistence type="inferred from homology"/>
<feature type="compositionally biased region" description="Polar residues" evidence="7">
    <location>
        <begin position="769"/>
        <end position="780"/>
    </location>
</feature>
<dbReference type="InterPro" id="IPR036640">
    <property type="entry name" value="ABC1_TM_sf"/>
</dbReference>
<feature type="transmembrane region" description="Helical" evidence="8">
    <location>
        <begin position="199"/>
        <end position="221"/>
    </location>
</feature>
<feature type="domain" description="ML-like" evidence="10">
    <location>
        <begin position="26"/>
        <end position="165"/>
    </location>
</feature>
<dbReference type="PANTHER" id="PTHR31145:SF4">
    <property type="entry name" value="FLAVIN CARRIER PROTEIN 1-RELATED"/>
    <property type="match status" value="1"/>
</dbReference>
<evidence type="ECO:0000256" key="7">
    <source>
        <dbReference type="SAM" id="MobiDB-lite"/>
    </source>
</evidence>
<accession>A5DXP6</accession>
<feature type="transmembrane region" description="Helical" evidence="8">
    <location>
        <begin position="557"/>
        <end position="583"/>
    </location>
</feature>
<evidence type="ECO:0000313" key="12">
    <source>
        <dbReference type="Proteomes" id="UP000001996"/>
    </source>
</evidence>
<dbReference type="KEGG" id="lel:PVL30_002106"/>
<keyword evidence="3 8" id="KW-0812">Transmembrane</keyword>
<name>A5DXP6_LODEL</name>
<dbReference type="Pfam" id="PF06011">
    <property type="entry name" value="TRP"/>
    <property type="match status" value="1"/>
</dbReference>
<feature type="signal peptide" evidence="9">
    <location>
        <begin position="1"/>
        <end position="24"/>
    </location>
</feature>
<comment type="similarity">
    <text evidence="2">Belongs to the transient receptor potential (TRP) ion channel family.</text>
</comment>
<evidence type="ECO:0000256" key="3">
    <source>
        <dbReference type="ARBA" id="ARBA00022692"/>
    </source>
</evidence>
<evidence type="ECO:0000259" key="10">
    <source>
        <dbReference type="SMART" id="SM01320"/>
    </source>
</evidence>
<dbReference type="OrthoDB" id="5212126at2759"/>
<feature type="transmembrane region" description="Helical" evidence="8">
    <location>
        <begin position="168"/>
        <end position="187"/>
    </location>
</feature>